<dbReference type="PANTHER" id="PTHR48207:SF3">
    <property type="entry name" value="SUCCINATE--HYDROXYMETHYLGLUTARATE COA-TRANSFERASE"/>
    <property type="match status" value="1"/>
</dbReference>
<comment type="caution">
    <text evidence="2">The sequence shown here is derived from an EMBL/GenBank/DDBJ whole genome shotgun (WGS) entry which is preliminary data.</text>
</comment>
<dbReference type="EMBL" id="BMMH01000025">
    <property type="protein sequence ID" value="GGL40149.1"/>
    <property type="molecule type" value="Genomic_DNA"/>
</dbReference>
<dbReference type="PANTHER" id="PTHR48207">
    <property type="entry name" value="SUCCINATE--HYDROXYMETHYLGLUTARATE COA-TRANSFERASE"/>
    <property type="match status" value="1"/>
</dbReference>
<sequence length="399" mass="43497">MTTLPLSGTLVVAMEQAVAVPFATRQLADLGARVIKIERPGTGDFARGYDAKVKGLSSAFLWLNRGKESLELDTKSEHGQKILDALLRRADVFLHNISPGAARRQGIDSVTLSSRYPDLICGSVCGYGTTGPMADAKAYDLLVQGETGLMSLNGDEENLAKVGISIADIAAGMYTYSSVLAAVHHRSRTGEALPVDISLFDSLTEWLSYPMYYTQFGGTAPRRMGTSHATIAPYGGFETAEGTRILLAVQNDREWNRFCAQVICRPDCAEDPRFGSHEARVDNRAALDRLITEEIARLDHAIVESRLIAAGIAFARINTIDQLHTHEQIVGRDRWARTGSEVGQLHTLRPPWFPQGHVPDFGDVPALGEHTDSILTWLGCEDPAITASDVVVGERKELI</sequence>
<proteinExistence type="predicted"/>
<name>A0A917RWI9_9NOCA</name>
<dbReference type="InterPro" id="IPR050483">
    <property type="entry name" value="CoA-transferase_III_domain"/>
</dbReference>
<evidence type="ECO:0000313" key="2">
    <source>
        <dbReference type="EMBL" id="GGL40149.1"/>
    </source>
</evidence>
<protein>
    <submittedName>
        <fullName evidence="2">CoA transferase</fullName>
    </submittedName>
</protein>
<dbReference type="Pfam" id="PF02515">
    <property type="entry name" value="CoA_transf_3"/>
    <property type="match status" value="1"/>
</dbReference>
<dbReference type="InterPro" id="IPR003673">
    <property type="entry name" value="CoA-Trfase_fam_III"/>
</dbReference>
<dbReference type="GO" id="GO:0008410">
    <property type="term" value="F:CoA-transferase activity"/>
    <property type="evidence" value="ECO:0007669"/>
    <property type="project" value="TreeGrafter"/>
</dbReference>
<evidence type="ECO:0000256" key="1">
    <source>
        <dbReference type="ARBA" id="ARBA00022679"/>
    </source>
</evidence>
<evidence type="ECO:0000313" key="3">
    <source>
        <dbReference type="Proteomes" id="UP000638263"/>
    </source>
</evidence>
<dbReference type="Gene3D" id="3.30.1540.10">
    <property type="entry name" value="formyl-coa transferase, domain 3"/>
    <property type="match status" value="1"/>
</dbReference>
<dbReference type="InterPro" id="IPR023606">
    <property type="entry name" value="CoA-Trfase_III_dom_1_sf"/>
</dbReference>
<dbReference type="RefSeq" id="WP_058856701.1">
    <property type="nucleotide sequence ID" value="NZ_BMMH01000025.1"/>
</dbReference>
<reference evidence="2" key="2">
    <citation type="submission" date="2020-09" db="EMBL/GenBank/DDBJ databases">
        <authorList>
            <person name="Sun Q."/>
            <person name="Zhou Y."/>
        </authorList>
    </citation>
    <scope>NUCLEOTIDE SEQUENCE</scope>
    <source>
        <strain evidence="2">CGMCC 4.3508</strain>
    </source>
</reference>
<dbReference type="AlphaFoldDB" id="A0A917RWI9"/>
<dbReference type="Proteomes" id="UP000638263">
    <property type="component" value="Unassembled WGS sequence"/>
</dbReference>
<accession>A0A917RWI9</accession>
<reference evidence="2" key="1">
    <citation type="journal article" date="2014" name="Int. J. Syst. Evol. Microbiol.">
        <title>Complete genome sequence of Corynebacterium casei LMG S-19264T (=DSM 44701T), isolated from a smear-ripened cheese.</title>
        <authorList>
            <consortium name="US DOE Joint Genome Institute (JGI-PGF)"/>
            <person name="Walter F."/>
            <person name="Albersmeier A."/>
            <person name="Kalinowski J."/>
            <person name="Ruckert C."/>
        </authorList>
    </citation>
    <scope>NUCLEOTIDE SEQUENCE</scope>
    <source>
        <strain evidence="2">CGMCC 4.3508</strain>
    </source>
</reference>
<dbReference type="SUPFAM" id="SSF89796">
    <property type="entry name" value="CoA-transferase family III (CaiB/BaiF)"/>
    <property type="match status" value="1"/>
</dbReference>
<dbReference type="InterPro" id="IPR044855">
    <property type="entry name" value="CoA-Trfase_III_dom3_sf"/>
</dbReference>
<dbReference type="Gene3D" id="3.40.50.10540">
    <property type="entry name" value="Crotonobetainyl-coa:carnitine coa-transferase, domain 1"/>
    <property type="match status" value="1"/>
</dbReference>
<keyword evidence="1 2" id="KW-0808">Transferase</keyword>
<keyword evidence="3" id="KW-1185">Reference proteome</keyword>
<gene>
    <name evidence="2" type="ORF">GCM10011588_63640</name>
</gene>
<organism evidence="2 3">
    <name type="scientific">Nocardia jinanensis</name>
    <dbReference type="NCBI Taxonomy" id="382504"/>
    <lineage>
        <taxon>Bacteria</taxon>
        <taxon>Bacillati</taxon>
        <taxon>Actinomycetota</taxon>
        <taxon>Actinomycetes</taxon>
        <taxon>Mycobacteriales</taxon>
        <taxon>Nocardiaceae</taxon>
        <taxon>Nocardia</taxon>
    </lineage>
</organism>